<evidence type="ECO:0000313" key="2">
    <source>
        <dbReference type="Proteomes" id="UP000293995"/>
    </source>
</evidence>
<proteinExistence type="predicted"/>
<accession>A0A4V0YDA2</accession>
<sequence>MDHYDDERFADITATLDDVESLITGPVLGNAAHWIQSSFDVRFFEDDVRSYRLPRTEYMEYYRRVSEEWERAVNFEY</sequence>
<organism evidence="1 2">
    <name type="scientific">Microbacterium protaetiae</name>
    <dbReference type="NCBI Taxonomy" id="2509458"/>
    <lineage>
        <taxon>Bacteria</taxon>
        <taxon>Bacillati</taxon>
        <taxon>Actinomycetota</taxon>
        <taxon>Actinomycetes</taxon>
        <taxon>Micrococcales</taxon>
        <taxon>Microbacteriaceae</taxon>
        <taxon>Microbacterium</taxon>
    </lineage>
</organism>
<dbReference type="AlphaFoldDB" id="A0A4V0YDA2"/>
<dbReference type="Proteomes" id="UP000293995">
    <property type="component" value="Chromosome"/>
</dbReference>
<name>A0A4V0YDA2_9MICO</name>
<dbReference type="OrthoDB" id="6057847at2"/>
<keyword evidence="2" id="KW-1185">Reference proteome</keyword>
<protein>
    <submittedName>
        <fullName evidence="1">Uncharacterized protein</fullName>
    </submittedName>
</protein>
<gene>
    <name evidence="1" type="ORF">ET475_08350</name>
</gene>
<evidence type="ECO:0000313" key="1">
    <source>
        <dbReference type="EMBL" id="QAY60001.1"/>
    </source>
</evidence>
<dbReference type="RefSeq" id="WP_129388505.1">
    <property type="nucleotide sequence ID" value="NZ_CP035494.1"/>
</dbReference>
<reference evidence="1 2" key="1">
    <citation type="submission" date="2019-01" db="EMBL/GenBank/DDBJ databases">
        <title>Genome sequencing of strain DFW100M-13.</title>
        <authorList>
            <person name="Heo J."/>
            <person name="Kim S.-J."/>
            <person name="Kim J.-S."/>
            <person name="Hong S.-B."/>
            <person name="Kwon S.-W."/>
        </authorList>
    </citation>
    <scope>NUCLEOTIDE SEQUENCE [LARGE SCALE GENOMIC DNA]</scope>
    <source>
        <strain evidence="1 2">DFW100M-13</strain>
    </source>
</reference>
<dbReference type="KEGG" id="mprt:ET475_08350"/>
<dbReference type="EMBL" id="CP035494">
    <property type="protein sequence ID" value="QAY60001.1"/>
    <property type="molecule type" value="Genomic_DNA"/>
</dbReference>